<feature type="binding site" evidence="7">
    <location>
        <begin position="17"/>
        <end position="24"/>
    </location>
    <ligand>
        <name>GTP</name>
        <dbReference type="ChEBI" id="CHEBI:37565"/>
    </ligand>
</feature>
<dbReference type="EMBL" id="CP036279">
    <property type="protein sequence ID" value="QDU63525.1"/>
    <property type="molecule type" value="Genomic_DNA"/>
</dbReference>
<keyword evidence="3 7" id="KW-0251">Elongation factor</keyword>
<dbReference type="CDD" id="cd03713">
    <property type="entry name" value="EFG_mtEFG_C"/>
    <property type="match status" value="1"/>
</dbReference>
<sequence length="695" mass="77906">MPPAMDINKLRNIGIIAHIDAGKTTTTERVLFYAGESHKMGEVDDGTTITDFDPQEQEKGITIRAAAITFQWKPKEMWINLIDTPGHVDFTAEVERSLRVLDGGVVIFSGMEGVEAQSETVWHQADHYRVPRICFINKLDRIGADFFRVHDEVVERLGAKTIPLQLPIGKEKDFIGVIDLITRQAYYFEPGELGKKMTKEPIPEEMVDEAELWREKMLETIAEADDELAELYLEGEELSEERIRAGVRTATIEHRMTPVLCGSSLKFIGVQPLLDAIADYLPSPLEVPPVEGDDPKTEKKLLRHPKDEEPFCALLFKIQADQHDELGFLRIYSGTLKPSTRVLNATRNRKENITRLWRIRADERQKVDLAHAGDIVGVVGLKDSITGDTLTDQRSPVILEHIVFPDTVISMSIEPESSGDRQKLEHILALMEKEDPTFRARTSEETGETLISGMGELHLEVVVERIRRDFKVNLRTGKPRVSYRETVRGTARAKGTCDRQTAAGAMFGEVEVELSPLPRVAKEDETLETFRFVDQSRSENVPPELLAVVAEELKEECLSGGLAGYPLTGIQATLLSVGYREGESNEQAYRFATAAAVRQALSDAGVDILEPIMKVEVSTPEDYVGDITADFASRRVMIHELGQRGPLRIVVAHAPLREMFGYSTTLRSHSQGRATYSMEPLTYEPVPDELAKQMY</sequence>
<dbReference type="PANTHER" id="PTHR43261">
    <property type="entry name" value="TRANSLATION ELONGATION FACTOR G-RELATED"/>
    <property type="match status" value="1"/>
</dbReference>
<evidence type="ECO:0000256" key="9">
    <source>
        <dbReference type="SAM" id="Coils"/>
    </source>
</evidence>
<dbReference type="FunFam" id="3.40.50.300:FF:000029">
    <property type="entry name" value="Elongation factor G"/>
    <property type="match status" value="1"/>
</dbReference>
<dbReference type="NCBIfam" id="TIGR00231">
    <property type="entry name" value="small_GTP"/>
    <property type="match status" value="1"/>
</dbReference>
<name>A0A518B980_9BACT</name>
<feature type="coiled-coil region" evidence="9">
    <location>
        <begin position="214"/>
        <end position="241"/>
    </location>
</feature>
<dbReference type="HAMAP" id="MF_00054_B">
    <property type="entry name" value="EF_G_EF_2_B"/>
    <property type="match status" value="1"/>
</dbReference>
<dbReference type="Gene3D" id="3.30.230.10">
    <property type="match status" value="1"/>
</dbReference>
<dbReference type="GO" id="GO:0032790">
    <property type="term" value="P:ribosome disassembly"/>
    <property type="evidence" value="ECO:0007669"/>
    <property type="project" value="TreeGrafter"/>
</dbReference>
<evidence type="ECO:0000313" key="11">
    <source>
        <dbReference type="EMBL" id="QDU63525.1"/>
    </source>
</evidence>
<keyword evidence="9" id="KW-0175">Coiled coil</keyword>
<dbReference type="SUPFAM" id="SSF52540">
    <property type="entry name" value="P-loop containing nucleoside triphosphate hydrolases"/>
    <property type="match status" value="1"/>
</dbReference>
<comment type="similarity">
    <text evidence="1 7">Belongs to the TRAFAC class translation factor GTPase superfamily. Classic translation factor GTPase family. EF-G/EF-2 subfamily.</text>
</comment>
<evidence type="ECO:0000313" key="12">
    <source>
        <dbReference type="Proteomes" id="UP000317093"/>
    </source>
</evidence>
<dbReference type="CDD" id="cd16262">
    <property type="entry name" value="EFG_III"/>
    <property type="match status" value="1"/>
</dbReference>
<dbReference type="InterPro" id="IPR005225">
    <property type="entry name" value="Small_GTP-bd"/>
</dbReference>
<protein>
    <recommendedName>
        <fullName evidence="7 8">Elongation factor G</fullName>
        <shortName evidence="7">EF-G</shortName>
    </recommendedName>
</protein>
<dbReference type="InterPro" id="IPR009000">
    <property type="entry name" value="Transl_B-barrel_sf"/>
</dbReference>
<keyword evidence="7" id="KW-0963">Cytoplasm</keyword>
<keyword evidence="4 7" id="KW-0648">Protein biosynthesis</keyword>
<dbReference type="InterPro" id="IPR004540">
    <property type="entry name" value="Transl_elong_EFG/EF2"/>
</dbReference>
<dbReference type="Proteomes" id="UP000317093">
    <property type="component" value="Chromosome"/>
</dbReference>
<evidence type="ECO:0000256" key="6">
    <source>
        <dbReference type="ARBA" id="ARBA00024731"/>
    </source>
</evidence>
<dbReference type="InterPro" id="IPR009022">
    <property type="entry name" value="EFG_III"/>
</dbReference>
<dbReference type="Pfam" id="PF00679">
    <property type="entry name" value="EFG_C"/>
    <property type="match status" value="1"/>
</dbReference>
<dbReference type="SUPFAM" id="SSF54980">
    <property type="entry name" value="EF-G C-terminal domain-like"/>
    <property type="match status" value="2"/>
</dbReference>
<dbReference type="SMART" id="SM00889">
    <property type="entry name" value="EFG_IV"/>
    <property type="match status" value="1"/>
</dbReference>
<dbReference type="GO" id="GO:0005737">
    <property type="term" value="C:cytoplasm"/>
    <property type="evidence" value="ECO:0007669"/>
    <property type="project" value="UniProtKB-SubCell"/>
</dbReference>
<dbReference type="InterPro" id="IPR035647">
    <property type="entry name" value="EFG_III/V"/>
</dbReference>
<dbReference type="SUPFAM" id="SSF54211">
    <property type="entry name" value="Ribosomal protein S5 domain 2-like"/>
    <property type="match status" value="1"/>
</dbReference>
<evidence type="ECO:0000259" key="10">
    <source>
        <dbReference type="PROSITE" id="PS51722"/>
    </source>
</evidence>
<evidence type="ECO:0000256" key="1">
    <source>
        <dbReference type="ARBA" id="ARBA00005870"/>
    </source>
</evidence>
<dbReference type="KEGG" id="knv:Pan216_44050"/>
<keyword evidence="2 7" id="KW-0547">Nucleotide-binding</keyword>
<dbReference type="NCBIfam" id="TIGR00484">
    <property type="entry name" value="EF-G"/>
    <property type="match status" value="1"/>
</dbReference>
<dbReference type="CDD" id="cd01886">
    <property type="entry name" value="EF-G"/>
    <property type="match status" value="1"/>
</dbReference>
<feature type="binding site" evidence="7">
    <location>
        <begin position="137"/>
        <end position="140"/>
    </location>
    <ligand>
        <name>GTP</name>
        <dbReference type="ChEBI" id="CHEBI:37565"/>
    </ligand>
</feature>
<comment type="subcellular location">
    <subcellularLocation>
        <location evidence="7">Cytoplasm</location>
    </subcellularLocation>
</comment>
<dbReference type="InterPro" id="IPR014721">
    <property type="entry name" value="Ribsml_uS5_D2-typ_fold_subgr"/>
</dbReference>
<keyword evidence="5 7" id="KW-0342">GTP-binding</keyword>
<dbReference type="GO" id="GO:0003924">
    <property type="term" value="F:GTPase activity"/>
    <property type="evidence" value="ECO:0007669"/>
    <property type="project" value="InterPro"/>
</dbReference>
<comment type="function">
    <text evidence="6 7">Catalyzes the GTP-dependent ribosomal translocation step during translation elongation. During this step, the ribosome changes from the pre-translocational (PRE) to the post-translocational (POST) state as the newly formed A-site-bound peptidyl-tRNA and P-site-bound deacylated tRNA move to the P and E sites, respectively. Catalyzes the coordinated movement of the two tRNA molecules, the mRNA and conformational changes in the ribosome.</text>
</comment>
<dbReference type="InterPro" id="IPR000795">
    <property type="entry name" value="T_Tr_GTP-bd_dom"/>
</dbReference>
<dbReference type="RefSeq" id="WP_145261053.1">
    <property type="nucleotide sequence ID" value="NZ_CP036279.1"/>
</dbReference>
<accession>A0A518B980</accession>
<dbReference type="Gene3D" id="2.40.30.10">
    <property type="entry name" value="Translation factors"/>
    <property type="match status" value="1"/>
</dbReference>
<dbReference type="InterPro" id="IPR035649">
    <property type="entry name" value="EFG_V"/>
</dbReference>
<evidence type="ECO:0000256" key="8">
    <source>
        <dbReference type="NCBIfam" id="TIGR00484"/>
    </source>
</evidence>
<dbReference type="GO" id="GO:0003746">
    <property type="term" value="F:translation elongation factor activity"/>
    <property type="evidence" value="ECO:0007669"/>
    <property type="project" value="UniProtKB-UniRule"/>
</dbReference>
<dbReference type="Pfam" id="PF22042">
    <property type="entry name" value="EF-G_D2"/>
    <property type="match status" value="1"/>
</dbReference>
<dbReference type="Pfam" id="PF03764">
    <property type="entry name" value="EFG_IV"/>
    <property type="match status" value="1"/>
</dbReference>
<dbReference type="PROSITE" id="PS00301">
    <property type="entry name" value="G_TR_1"/>
    <property type="match status" value="1"/>
</dbReference>
<gene>
    <name evidence="11" type="primary">fusA_3</name>
    <name evidence="7" type="synonym">fusA</name>
    <name evidence="11" type="ORF">Pan216_44050</name>
</gene>
<dbReference type="CDD" id="cd01680">
    <property type="entry name" value="EFG_like_IV"/>
    <property type="match status" value="1"/>
</dbReference>
<feature type="domain" description="Tr-type G" evidence="10">
    <location>
        <begin position="8"/>
        <end position="285"/>
    </location>
</feature>
<dbReference type="NCBIfam" id="NF009381">
    <property type="entry name" value="PRK12740.1-5"/>
    <property type="match status" value="1"/>
</dbReference>
<dbReference type="Gene3D" id="3.30.70.870">
    <property type="entry name" value="Elongation Factor G (Translational Gtpase), domain 3"/>
    <property type="match status" value="1"/>
</dbReference>
<dbReference type="PRINTS" id="PR00315">
    <property type="entry name" value="ELONGATNFCT"/>
</dbReference>
<evidence type="ECO:0000256" key="4">
    <source>
        <dbReference type="ARBA" id="ARBA00022917"/>
    </source>
</evidence>
<dbReference type="SUPFAM" id="SSF50447">
    <property type="entry name" value="Translation proteins"/>
    <property type="match status" value="1"/>
</dbReference>
<dbReference type="InterPro" id="IPR020568">
    <property type="entry name" value="Ribosomal_Su5_D2-typ_SF"/>
</dbReference>
<dbReference type="PANTHER" id="PTHR43261:SF1">
    <property type="entry name" value="RIBOSOME-RELEASING FACTOR 2, MITOCHONDRIAL"/>
    <property type="match status" value="1"/>
</dbReference>
<dbReference type="InterPro" id="IPR053905">
    <property type="entry name" value="EF-G-like_DII"/>
</dbReference>
<dbReference type="InterPro" id="IPR005517">
    <property type="entry name" value="Transl_elong_EFG/EF2_IV"/>
</dbReference>
<dbReference type="PROSITE" id="PS51722">
    <property type="entry name" value="G_TR_2"/>
    <property type="match status" value="1"/>
</dbReference>
<dbReference type="InterPro" id="IPR031157">
    <property type="entry name" value="G_TR_CS"/>
</dbReference>
<dbReference type="Gene3D" id="3.30.70.240">
    <property type="match status" value="1"/>
</dbReference>
<dbReference type="SMART" id="SM00838">
    <property type="entry name" value="EFG_C"/>
    <property type="match status" value="1"/>
</dbReference>
<dbReference type="InterPro" id="IPR027417">
    <property type="entry name" value="P-loop_NTPase"/>
</dbReference>
<organism evidence="11 12">
    <name type="scientific">Kolteria novifilia</name>
    <dbReference type="NCBI Taxonomy" id="2527975"/>
    <lineage>
        <taxon>Bacteria</taxon>
        <taxon>Pseudomonadati</taxon>
        <taxon>Planctomycetota</taxon>
        <taxon>Planctomycetia</taxon>
        <taxon>Kolteriales</taxon>
        <taxon>Kolteriaceae</taxon>
        <taxon>Kolteria</taxon>
    </lineage>
</organism>
<feature type="binding site" evidence="7">
    <location>
        <begin position="83"/>
        <end position="87"/>
    </location>
    <ligand>
        <name>GTP</name>
        <dbReference type="ChEBI" id="CHEBI:37565"/>
    </ligand>
</feature>
<dbReference type="Gene3D" id="3.40.50.300">
    <property type="entry name" value="P-loop containing nucleotide triphosphate hydrolases"/>
    <property type="match status" value="1"/>
</dbReference>
<dbReference type="CDD" id="cd04088">
    <property type="entry name" value="EFG_mtEFG_II"/>
    <property type="match status" value="1"/>
</dbReference>
<dbReference type="Pfam" id="PF14492">
    <property type="entry name" value="EFG_III"/>
    <property type="match status" value="1"/>
</dbReference>
<evidence type="ECO:0000256" key="7">
    <source>
        <dbReference type="HAMAP-Rule" id="MF_00054"/>
    </source>
</evidence>
<dbReference type="FunFam" id="3.30.70.240:FF:000001">
    <property type="entry name" value="Elongation factor G"/>
    <property type="match status" value="1"/>
</dbReference>
<dbReference type="InterPro" id="IPR041095">
    <property type="entry name" value="EFG_II"/>
</dbReference>
<keyword evidence="12" id="KW-1185">Reference proteome</keyword>
<reference evidence="11 12" key="1">
    <citation type="submission" date="2019-02" db="EMBL/GenBank/DDBJ databases">
        <title>Deep-cultivation of Planctomycetes and their phenomic and genomic characterization uncovers novel biology.</title>
        <authorList>
            <person name="Wiegand S."/>
            <person name="Jogler M."/>
            <person name="Boedeker C."/>
            <person name="Pinto D."/>
            <person name="Vollmers J."/>
            <person name="Rivas-Marin E."/>
            <person name="Kohn T."/>
            <person name="Peeters S.H."/>
            <person name="Heuer A."/>
            <person name="Rast P."/>
            <person name="Oberbeckmann S."/>
            <person name="Bunk B."/>
            <person name="Jeske O."/>
            <person name="Meyerdierks A."/>
            <person name="Storesund J.E."/>
            <person name="Kallscheuer N."/>
            <person name="Luecker S."/>
            <person name="Lage O.M."/>
            <person name="Pohl T."/>
            <person name="Merkel B.J."/>
            <person name="Hornburger P."/>
            <person name="Mueller R.-W."/>
            <person name="Bruemmer F."/>
            <person name="Labrenz M."/>
            <person name="Spormann A.M."/>
            <person name="Op den Camp H."/>
            <person name="Overmann J."/>
            <person name="Amann R."/>
            <person name="Jetten M.S.M."/>
            <person name="Mascher T."/>
            <person name="Medema M.H."/>
            <person name="Devos D.P."/>
            <person name="Kaster A.-K."/>
            <person name="Ovreas L."/>
            <person name="Rohde M."/>
            <person name="Galperin M.Y."/>
            <person name="Jogler C."/>
        </authorList>
    </citation>
    <scope>NUCLEOTIDE SEQUENCE [LARGE SCALE GENOMIC DNA]</scope>
    <source>
        <strain evidence="11 12">Pan216</strain>
    </source>
</reference>
<dbReference type="Pfam" id="PF00009">
    <property type="entry name" value="GTP_EFTU"/>
    <property type="match status" value="1"/>
</dbReference>
<dbReference type="OrthoDB" id="9804431at2"/>
<evidence type="ECO:0000256" key="2">
    <source>
        <dbReference type="ARBA" id="ARBA00022741"/>
    </source>
</evidence>
<dbReference type="InterPro" id="IPR000640">
    <property type="entry name" value="EFG_V-like"/>
</dbReference>
<dbReference type="AlphaFoldDB" id="A0A518B980"/>
<proteinExistence type="inferred from homology"/>
<dbReference type="GO" id="GO:0005525">
    <property type="term" value="F:GTP binding"/>
    <property type="evidence" value="ECO:0007669"/>
    <property type="project" value="UniProtKB-UniRule"/>
</dbReference>
<dbReference type="FunFam" id="3.30.70.870:FF:000001">
    <property type="entry name" value="Elongation factor G"/>
    <property type="match status" value="1"/>
</dbReference>
<evidence type="ECO:0000256" key="3">
    <source>
        <dbReference type="ARBA" id="ARBA00022768"/>
    </source>
</evidence>
<evidence type="ECO:0000256" key="5">
    <source>
        <dbReference type="ARBA" id="ARBA00023134"/>
    </source>
</evidence>